<dbReference type="PANTHER" id="PTHR34216">
    <property type="match status" value="1"/>
</dbReference>
<reference evidence="8 9" key="1">
    <citation type="submission" date="2022-03" db="EMBL/GenBank/DDBJ databases">
        <authorList>
            <person name="Jo J.-H."/>
            <person name="Im W.-T."/>
        </authorList>
    </citation>
    <scope>NUCLEOTIDE SEQUENCE [LARGE SCALE GENOMIC DNA]</scope>
    <source>
        <strain evidence="8 9">SM33</strain>
    </source>
</reference>
<dbReference type="RefSeq" id="WP_241446419.1">
    <property type="nucleotide sequence ID" value="NZ_JAKZHW010000001.1"/>
</dbReference>
<dbReference type="InterPro" id="IPR002509">
    <property type="entry name" value="NODB_dom"/>
</dbReference>
<evidence type="ECO:0000256" key="4">
    <source>
        <dbReference type="ARBA" id="ARBA00020071"/>
    </source>
</evidence>
<protein>
    <recommendedName>
        <fullName evidence="4">Chitooligosaccharide deacetylase</fullName>
    </recommendedName>
    <alternativeName>
        <fullName evidence="6">Nodulation protein B</fullName>
    </alternativeName>
</protein>
<evidence type="ECO:0000259" key="7">
    <source>
        <dbReference type="PROSITE" id="PS51677"/>
    </source>
</evidence>
<dbReference type="Pfam" id="PF01522">
    <property type="entry name" value="Polysacc_deac_1"/>
    <property type="match status" value="2"/>
</dbReference>
<dbReference type="Gene3D" id="3.20.20.370">
    <property type="entry name" value="Glycoside hydrolase/deacetylase"/>
    <property type="match status" value="1"/>
</dbReference>
<proteinExistence type="inferred from homology"/>
<dbReference type="EMBL" id="JAKZHW010000001">
    <property type="protein sequence ID" value="MCH8615610.1"/>
    <property type="molecule type" value="Genomic_DNA"/>
</dbReference>
<evidence type="ECO:0000313" key="9">
    <source>
        <dbReference type="Proteomes" id="UP001203058"/>
    </source>
</evidence>
<dbReference type="PROSITE" id="PS51677">
    <property type="entry name" value="NODB"/>
    <property type="match status" value="1"/>
</dbReference>
<comment type="caution">
    <text evidence="8">The sequence shown here is derived from an EMBL/GenBank/DDBJ whole genome shotgun (WGS) entry which is preliminary data.</text>
</comment>
<comment type="function">
    <text evidence="1">Is involved in generating a small heat-stable compound (Nod), an acylated oligomer of N-acetylglucosamine, that stimulates mitosis in various plant protoplasts.</text>
</comment>
<name>A0ABS9VKW7_9SPHN</name>
<sequence length="284" mass="31901">MSPRLFEEQMNWLAAERTVMPLSDFAHLQRNGELPATATAVTFDDGYAAAVEVAAPVLERLGLPATIFVPADLLERQQEFWWDELERIVLTSDCVSLELDGETVALCPKSQQDRDWRFGSQPKTQRQTAFHRLWSCLRLKTPTELDAAMKSLRDQSGVQPIVRENLRPITPSEARVRSSDLLEWGSHALTHPSLPSLSSEEKRREIVQSVERCTELLGRAPKTFAYPYGDRDLESERLVGEAGFVCACTIENGTVTRGSSALRLPRMQVGNWELADLARVLGHE</sequence>
<comment type="similarity">
    <text evidence="3">Belongs to the polysaccharide deacetylase family.</text>
</comment>
<keyword evidence="5" id="KW-0732">Signal</keyword>
<comment type="subcellular location">
    <subcellularLocation>
        <location evidence="2">Secreted</location>
    </subcellularLocation>
</comment>
<evidence type="ECO:0000256" key="5">
    <source>
        <dbReference type="ARBA" id="ARBA00022729"/>
    </source>
</evidence>
<organism evidence="8 9">
    <name type="scientific">Sphingomonas telluris</name>
    <dbReference type="NCBI Taxonomy" id="2907998"/>
    <lineage>
        <taxon>Bacteria</taxon>
        <taxon>Pseudomonadati</taxon>
        <taxon>Pseudomonadota</taxon>
        <taxon>Alphaproteobacteria</taxon>
        <taxon>Sphingomonadales</taxon>
        <taxon>Sphingomonadaceae</taxon>
        <taxon>Sphingomonas</taxon>
    </lineage>
</organism>
<evidence type="ECO:0000256" key="3">
    <source>
        <dbReference type="ARBA" id="ARBA00010973"/>
    </source>
</evidence>
<evidence type="ECO:0000313" key="8">
    <source>
        <dbReference type="EMBL" id="MCH8615610.1"/>
    </source>
</evidence>
<dbReference type="InterPro" id="IPR051398">
    <property type="entry name" value="Polysacch_Deacetylase"/>
</dbReference>
<evidence type="ECO:0000256" key="2">
    <source>
        <dbReference type="ARBA" id="ARBA00004613"/>
    </source>
</evidence>
<accession>A0ABS9VKW7</accession>
<dbReference type="SUPFAM" id="SSF88713">
    <property type="entry name" value="Glycoside hydrolase/deacetylase"/>
    <property type="match status" value="1"/>
</dbReference>
<evidence type="ECO:0000256" key="1">
    <source>
        <dbReference type="ARBA" id="ARBA00003236"/>
    </source>
</evidence>
<gene>
    <name evidence="8" type="ORF">LZ016_05790</name>
</gene>
<dbReference type="CDD" id="cd10918">
    <property type="entry name" value="CE4_NodB_like_5s_6s"/>
    <property type="match status" value="1"/>
</dbReference>
<evidence type="ECO:0000256" key="6">
    <source>
        <dbReference type="ARBA" id="ARBA00032976"/>
    </source>
</evidence>
<feature type="domain" description="NodB homology" evidence="7">
    <location>
        <begin position="37"/>
        <end position="284"/>
    </location>
</feature>
<keyword evidence="9" id="KW-1185">Reference proteome</keyword>
<dbReference type="InterPro" id="IPR011330">
    <property type="entry name" value="Glyco_hydro/deAcase_b/a-brl"/>
</dbReference>
<dbReference type="Proteomes" id="UP001203058">
    <property type="component" value="Unassembled WGS sequence"/>
</dbReference>
<dbReference type="PANTHER" id="PTHR34216:SF3">
    <property type="entry name" value="POLY-BETA-1,6-N-ACETYL-D-GLUCOSAMINE N-DEACETYLASE"/>
    <property type="match status" value="1"/>
</dbReference>